<organism evidence="2 3">
    <name type="scientific">Protofrankia coriariae</name>
    <dbReference type="NCBI Taxonomy" id="1562887"/>
    <lineage>
        <taxon>Bacteria</taxon>
        <taxon>Bacillati</taxon>
        <taxon>Actinomycetota</taxon>
        <taxon>Actinomycetes</taxon>
        <taxon>Frankiales</taxon>
        <taxon>Frankiaceae</taxon>
        <taxon>Protofrankia</taxon>
    </lineage>
</organism>
<comment type="caution">
    <text evidence="2">The sequence shown here is derived from an EMBL/GenBank/DDBJ whole genome shotgun (WGS) entry which is preliminary data.</text>
</comment>
<sequence>MSQSKPPVMRHSLDALTATLARALADARHPQVEAARRSQVRRSAGRSPAPPGDPGARSCDRLVARTRTYNILGVASRLRAITT</sequence>
<feature type="compositionally biased region" description="Basic and acidic residues" evidence="1">
    <location>
        <begin position="27"/>
        <end position="36"/>
    </location>
</feature>
<evidence type="ECO:0000256" key="1">
    <source>
        <dbReference type="SAM" id="MobiDB-lite"/>
    </source>
</evidence>
<dbReference type="EMBL" id="JWIO01000008">
    <property type="protein sequence ID" value="KLL12052.1"/>
    <property type="molecule type" value="Genomic_DNA"/>
</dbReference>
<reference evidence="2 3" key="1">
    <citation type="submission" date="2014-12" db="EMBL/GenBank/DDBJ databases">
        <title>Frankia sp. BMG5.1 draft genome.</title>
        <authorList>
            <person name="Gtari M."/>
            <person name="Ghodhbane-Gtari F."/>
            <person name="Nouioui I."/>
            <person name="Ktari A."/>
            <person name="Hezbri K."/>
            <person name="Mimouni W."/>
            <person name="Sbissi I."/>
            <person name="Ayari A."/>
            <person name="Yamanaka T."/>
            <person name="Normand P."/>
            <person name="Tisa L.S."/>
            <person name="Boudabous A."/>
        </authorList>
    </citation>
    <scope>NUCLEOTIDE SEQUENCE [LARGE SCALE GENOMIC DNA]</scope>
    <source>
        <strain evidence="2 3">BMG5.1</strain>
    </source>
</reference>
<keyword evidence="3" id="KW-1185">Reference proteome</keyword>
<evidence type="ECO:0000313" key="3">
    <source>
        <dbReference type="Proteomes" id="UP000035425"/>
    </source>
</evidence>
<accession>A0ABR5F5X8</accession>
<feature type="region of interest" description="Disordered" evidence="1">
    <location>
        <begin position="27"/>
        <end position="59"/>
    </location>
</feature>
<proteinExistence type="predicted"/>
<protein>
    <submittedName>
        <fullName evidence="2">Uncharacterized protein</fullName>
    </submittedName>
</protein>
<dbReference type="Proteomes" id="UP000035425">
    <property type="component" value="Unassembled WGS sequence"/>
</dbReference>
<evidence type="ECO:0000313" key="2">
    <source>
        <dbReference type="EMBL" id="KLL12052.1"/>
    </source>
</evidence>
<dbReference type="RefSeq" id="WP_013872559.1">
    <property type="nucleotide sequence ID" value="NZ_JWIO01000008.1"/>
</dbReference>
<gene>
    <name evidence="2" type="ORF">FrCorBMG51_07260</name>
</gene>
<name>A0ABR5F5X8_9ACTN</name>